<dbReference type="STRING" id="72664.V4KDW3"/>
<organism evidence="5 6">
    <name type="scientific">Eutrema salsugineum</name>
    <name type="common">Saltwater cress</name>
    <name type="synonym">Sisymbrium salsugineum</name>
    <dbReference type="NCBI Taxonomy" id="72664"/>
    <lineage>
        <taxon>Eukaryota</taxon>
        <taxon>Viridiplantae</taxon>
        <taxon>Streptophyta</taxon>
        <taxon>Embryophyta</taxon>
        <taxon>Tracheophyta</taxon>
        <taxon>Spermatophyta</taxon>
        <taxon>Magnoliopsida</taxon>
        <taxon>eudicotyledons</taxon>
        <taxon>Gunneridae</taxon>
        <taxon>Pentapetalae</taxon>
        <taxon>rosids</taxon>
        <taxon>malvids</taxon>
        <taxon>Brassicales</taxon>
        <taxon>Brassicaceae</taxon>
        <taxon>Eutremeae</taxon>
        <taxon>Eutrema</taxon>
    </lineage>
</organism>
<dbReference type="EMBL" id="KI517881">
    <property type="protein sequence ID" value="ESQ29334.1"/>
    <property type="molecule type" value="Genomic_DNA"/>
</dbReference>
<dbReference type="InterPro" id="IPR036514">
    <property type="entry name" value="SGNH_hydro_sf"/>
</dbReference>
<proteinExistence type="inferred from homology"/>
<dbReference type="Gene3D" id="3.40.50.1110">
    <property type="entry name" value="SGNH hydrolase"/>
    <property type="match status" value="1"/>
</dbReference>
<evidence type="ECO:0000313" key="5">
    <source>
        <dbReference type="EMBL" id="ESQ29334.1"/>
    </source>
</evidence>
<keyword evidence="6" id="KW-1185">Reference proteome</keyword>
<keyword evidence="2" id="KW-0378">Hydrolase</keyword>
<comment type="similarity">
    <text evidence="1">Belongs to the 'GDSL' lipolytic enzyme family.</text>
</comment>
<dbReference type="GO" id="GO:0016788">
    <property type="term" value="F:hydrolase activity, acting on ester bonds"/>
    <property type="evidence" value="ECO:0007669"/>
    <property type="project" value="InterPro"/>
</dbReference>
<keyword evidence="4" id="KW-0443">Lipid metabolism</keyword>
<evidence type="ECO:0000256" key="2">
    <source>
        <dbReference type="ARBA" id="ARBA00022801"/>
    </source>
</evidence>
<evidence type="ECO:0000256" key="1">
    <source>
        <dbReference type="ARBA" id="ARBA00008668"/>
    </source>
</evidence>
<dbReference type="GO" id="GO:0016042">
    <property type="term" value="P:lipid catabolic process"/>
    <property type="evidence" value="ECO:0007669"/>
    <property type="project" value="UniProtKB-KW"/>
</dbReference>
<dbReference type="KEGG" id="eus:EUTSA_v10024112mg"/>
<dbReference type="AlphaFoldDB" id="V4KDW3"/>
<keyword evidence="3" id="KW-0442">Lipid degradation</keyword>
<evidence type="ECO:0000256" key="3">
    <source>
        <dbReference type="ARBA" id="ARBA00022963"/>
    </source>
</evidence>
<dbReference type="InterPro" id="IPR001087">
    <property type="entry name" value="GDSL"/>
</dbReference>
<reference evidence="5 6" key="1">
    <citation type="journal article" date="2013" name="Front. Plant Sci.">
        <title>The Reference Genome of the Halophytic Plant Eutrema salsugineum.</title>
        <authorList>
            <person name="Yang R."/>
            <person name="Jarvis D.E."/>
            <person name="Chen H."/>
            <person name="Beilstein M.A."/>
            <person name="Grimwood J."/>
            <person name="Jenkins J."/>
            <person name="Shu S."/>
            <person name="Prochnik S."/>
            <person name="Xin M."/>
            <person name="Ma C."/>
            <person name="Schmutz J."/>
            <person name="Wing R.A."/>
            <person name="Mitchell-Olds T."/>
            <person name="Schumaker K.S."/>
            <person name="Wang X."/>
        </authorList>
    </citation>
    <scope>NUCLEOTIDE SEQUENCE [LARGE SCALE GENOMIC DNA]</scope>
</reference>
<gene>
    <name evidence="5" type="ORF">EUTSA_v10024112mg</name>
</gene>
<dbReference type="Gramene" id="ESQ29334">
    <property type="protein sequence ID" value="ESQ29334"/>
    <property type="gene ID" value="EUTSA_v10024112mg"/>
</dbReference>
<dbReference type="Proteomes" id="UP000030689">
    <property type="component" value="Unassembled WGS sequence"/>
</dbReference>
<sequence length="93" mass="10666">MSQKNALVNLHNKLLHQVVSKLNNETEQLSFVFLDYYNAFSSVFMNKRANLGTTKFENPLKTCCEDDVHPSQEGWSSVYTVLSKRVNQVLTEP</sequence>
<dbReference type="PANTHER" id="PTHR46020">
    <property type="entry name" value="OSJNBB0059K02.9 PROTEIN"/>
    <property type="match status" value="1"/>
</dbReference>
<dbReference type="PANTHER" id="PTHR46020:SF32">
    <property type="entry name" value="GDSL ESTERASE_LIPASE"/>
    <property type="match status" value="1"/>
</dbReference>
<evidence type="ECO:0000256" key="4">
    <source>
        <dbReference type="ARBA" id="ARBA00023098"/>
    </source>
</evidence>
<accession>V4KDW3</accession>
<evidence type="ECO:0008006" key="7">
    <source>
        <dbReference type="Google" id="ProtNLM"/>
    </source>
</evidence>
<evidence type="ECO:0000313" key="6">
    <source>
        <dbReference type="Proteomes" id="UP000030689"/>
    </source>
</evidence>
<name>V4KDW3_EUTSA</name>
<protein>
    <recommendedName>
        <fullName evidence="7">SGNH hydrolase-type esterase domain-containing protein</fullName>
    </recommendedName>
</protein>
<dbReference type="Pfam" id="PF00657">
    <property type="entry name" value="Lipase_GDSL"/>
    <property type="match status" value="1"/>
</dbReference>